<evidence type="ECO:0000256" key="2">
    <source>
        <dbReference type="ARBA" id="ARBA00022741"/>
    </source>
</evidence>
<dbReference type="Gene3D" id="3.30.200.20">
    <property type="entry name" value="Phosphorylase Kinase, domain 1"/>
    <property type="match status" value="1"/>
</dbReference>
<sequence>MNFLCPACRTPLPGARAALVVSCSACGVQVDLARVETAPGTARLSPEVDLTGETLGGFRLLGRLGAGGMGTVYAAEGYAGPCAVKVLSTLVAADPAVRARFRREAEALRQVQHPAVVRVLSDGEERGFCWYAMERVDGPDLRAKLTKDGPLPWPEVEGLARRMLDALGAAHEKGFIHRDVKPGNILLAADGAKLCDFGIARLDGATTLTESAALIGSLRYMAPEQQRLGRAVAQSDLFALGLVLYEALAGGFPGEKPLPPGVPSRLRRLLSRLLAERIDERPDSAESARRMLERRVPVGALAVGTSAVFALAAFLLLGPASSARQEAPPPDAKQVAVKKDAPASATAPEQERQAPNEVATSKDAPDSSTASRQESQALPDSAPPTQTLDFPTATAKQASPVSNTKLPSLSPSTKRIPRVTPRGKAASTKPGIGTSVEEPSVPLRKSTRLEEEKLKE</sequence>
<gene>
    <name evidence="9" type="ORF">JY651_04005</name>
</gene>
<evidence type="ECO:0000256" key="5">
    <source>
        <dbReference type="PROSITE-ProRule" id="PRU10141"/>
    </source>
</evidence>
<evidence type="ECO:0000256" key="7">
    <source>
        <dbReference type="SAM" id="Phobius"/>
    </source>
</evidence>
<evidence type="ECO:0000256" key="1">
    <source>
        <dbReference type="ARBA" id="ARBA00022679"/>
    </source>
</evidence>
<dbReference type="SMART" id="SM00220">
    <property type="entry name" value="S_TKc"/>
    <property type="match status" value="1"/>
</dbReference>
<dbReference type="CDD" id="cd14014">
    <property type="entry name" value="STKc_PknB_like"/>
    <property type="match status" value="1"/>
</dbReference>
<dbReference type="PROSITE" id="PS00107">
    <property type="entry name" value="PROTEIN_KINASE_ATP"/>
    <property type="match status" value="1"/>
</dbReference>
<keyword evidence="7" id="KW-0472">Membrane</keyword>
<evidence type="ECO:0000256" key="3">
    <source>
        <dbReference type="ARBA" id="ARBA00022777"/>
    </source>
</evidence>
<dbReference type="EMBL" id="CP071090">
    <property type="protein sequence ID" value="QSQ24147.1"/>
    <property type="molecule type" value="Genomic_DNA"/>
</dbReference>
<organism evidence="9 10">
    <name type="scientific">Pyxidicoccus parkwayensis</name>
    <dbReference type="NCBI Taxonomy" id="2813578"/>
    <lineage>
        <taxon>Bacteria</taxon>
        <taxon>Pseudomonadati</taxon>
        <taxon>Myxococcota</taxon>
        <taxon>Myxococcia</taxon>
        <taxon>Myxococcales</taxon>
        <taxon>Cystobacterineae</taxon>
        <taxon>Myxococcaceae</taxon>
        <taxon>Pyxidicoccus</taxon>
    </lineage>
</organism>
<dbReference type="SUPFAM" id="SSF56112">
    <property type="entry name" value="Protein kinase-like (PK-like)"/>
    <property type="match status" value="1"/>
</dbReference>
<evidence type="ECO:0000256" key="4">
    <source>
        <dbReference type="ARBA" id="ARBA00022840"/>
    </source>
</evidence>
<keyword evidence="1" id="KW-0808">Transferase</keyword>
<keyword evidence="3 9" id="KW-0418">Kinase</keyword>
<dbReference type="RefSeq" id="WP_206725713.1">
    <property type="nucleotide sequence ID" value="NZ_CP071090.1"/>
</dbReference>
<keyword evidence="7" id="KW-0812">Transmembrane</keyword>
<keyword evidence="2 5" id="KW-0547">Nucleotide-binding</keyword>
<dbReference type="InterPro" id="IPR008271">
    <property type="entry name" value="Ser/Thr_kinase_AS"/>
</dbReference>
<evidence type="ECO:0000313" key="10">
    <source>
        <dbReference type="Proteomes" id="UP000662747"/>
    </source>
</evidence>
<feature type="region of interest" description="Disordered" evidence="6">
    <location>
        <begin position="322"/>
        <end position="456"/>
    </location>
</feature>
<feature type="compositionally biased region" description="Polar residues" evidence="6">
    <location>
        <begin position="366"/>
        <end position="413"/>
    </location>
</feature>
<feature type="compositionally biased region" description="Basic and acidic residues" evidence="6">
    <location>
        <begin position="447"/>
        <end position="456"/>
    </location>
</feature>
<dbReference type="InterPro" id="IPR017441">
    <property type="entry name" value="Protein_kinase_ATP_BS"/>
</dbReference>
<evidence type="ECO:0000259" key="8">
    <source>
        <dbReference type="PROSITE" id="PS50011"/>
    </source>
</evidence>
<dbReference type="GO" id="GO:0016301">
    <property type="term" value="F:kinase activity"/>
    <property type="evidence" value="ECO:0007669"/>
    <property type="project" value="UniProtKB-KW"/>
</dbReference>
<feature type="domain" description="Protein kinase" evidence="8">
    <location>
        <begin position="58"/>
        <end position="315"/>
    </location>
</feature>
<dbReference type="PANTHER" id="PTHR43289:SF6">
    <property type="entry name" value="SERINE_THREONINE-PROTEIN KINASE NEKL-3"/>
    <property type="match status" value="1"/>
</dbReference>
<dbReference type="InterPro" id="IPR000719">
    <property type="entry name" value="Prot_kinase_dom"/>
</dbReference>
<protein>
    <submittedName>
        <fullName evidence="9">Protein kinase</fullName>
    </submittedName>
</protein>
<feature type="binding site" evidence="5">
    <location>
        <position position="85"/>
    </location>
    <ligand>
        <name>ATP</name>
        <dbReference type="ChEBI" id="CHEBI:30616"/>
    </ligand>
</feature>
<evidence type="ECO:0000313" key="9">
    <source>
        <dbReference type="EMBL" id="QSQ24147.1"/>
    </source>
</evidence>
<dbReference type="Gene3D" id="1.10.510.10">
    <property type="entry name" value="Transferase(Phosphotransferase) domain 1"/>
    <property type="match status" value="1"/>
</dbReference>
<keyword evidence="4 5" id="KW-0067">ATP-binding</keyword>
<keyword evidence="10" id="KW-1185">Reference proteome</keyword>
<reference evidence="9 10" key="1">
    <citation type="submission" date="2021-02" db="EMBL/GenBank/DDBJ databases">
        <title>De Novo genome assembly of isolated myxobacteria.</title>
        <authorList>
            <person name="Stevens D.C."/>
        </authorList>
    </citation>
    <scope>NUCLEOTIDE SEQUENCE [LARGE SCALE GENOMIC DNA]</scope>
    <source>
        <strain evidence="10">SCPEA02</strain>
    </source>
</reference>
<proteinExistence type="predicted"/>
<keyword evidence="7" id="KW-1133">Transmembrane helix</keyword>
<dbReference type="PANTHER" id="PTHR43289">
    <property type="entry name" value="MITOGEN-ACTIVATED PROTEIN KINASE KINASE KINASE 20-RELATED"/>
    <property type="match status" value="1"/>
</dbReference>
<dbReference type="PROSITE" id="PS50011">
    <property type="entry name" value="PROTEIN_KINASE_DOM"/>
    <property type="match status" value="1"/>
</dbReference>
<name>A0ABX7NZ08_9BACT</name>
<dbReference type="PROSITE" id="PS00108">
    <property type="entry name" value="PROTEIN_KINASE_ST"/>
    <property type="match status" value="1"/>
</dbReference>
<dbReference type="Proteomes" id="UP000662747">
    <property type="component" value="Chromosome"/>
</dbReference>
<evidence type="ECO:0000256" key="6">
    <source>
        <dbReference type="SAM" id="MobiDB-lite"/>
    </source>
</evidence>
<accession>A0ABX7NZ08</accession>
<feature type="transmembrane region" description="Helical" evidence="7">
    <location>
        <begin position="298"/>
        <end position="318"/>
    </location>
</feature>
<dbReference type="Pfam" id="PF00069">
    <property type="entry name" value="Pkinase"/>
    <property type="match status" value="1"/>
</dbReference>
<dbReference type="InterPro" id="IPR011009">
    <property type="entry name" value="Kinase-like_dom_sf"/>
</dbReference>